<dbReference type="KEGG" id="cuv:CUREI_08465"/>
<dbReference type="RefSeq" id="WP_038612603.1">
    <property type="nucleotide sequence ID" value="NZ_CP009215.1"/>
</dbReference>
<organism evidence="1 2">
    <name type="scientific">Corynebacterium ureicelerivorans</name>
    <dbReference type="NCBI Taxonomy" id="401472"/>
    <lineage>
        <taxon>Bacteria</taxon>
        <taxon>Bacillati</taxon>
        <taxon>Actinomycetota</taxon>
        <taxon>Actinomycetes</taxon>
        <taxon>Mycobacteriales</taxon>
        <taxon>Corynebacteriaceae</taxon>
        <taxon>Corynebacterium</taxon>
    </lineage>
</organism>
<dbReference type="HOGENOM" id="CLU_2648369_0_0_11"/>
<proteinExistence type="predicted"/>
<accession>A0A077HJV4</accession>
<dbReference type="EMBL" id="CP009215">
    <property type="protein sequence ID" value="AIL97318.1"/>
    <property type="molecule type" value="Genomic_DNA"/>
</dbReference>
<evidence type="ECO:0000313" key="1">
    <source>
        <dbReference type="EMBL" id="AIL97318.1"/>
    </source>
</evidence>
<evidence type="ECO:0000313" key="2">
    <source>
        <dbReference type="Proteomes" id="UP000028939"/>
    </source>
</evidence>
<dbReference type="Proteomes" id="UP000028939">
    <property type="component" value="Chromosome"/>
</dbReference>
<protein>
    <submittedName>
        <fullName evidence="1">Uncharacterized protein</fullName>
    </submittedName>
</protein>
<name>A0A077HJV4_9CORY</name>
<keyword evidence="2" id="KW-1185">Reference proteome</keyword>
<reference evidence="1 2" key="1">
    <citation type="submission" date="2014-08" db="EMBL/GenBank/DDBJ databases">
        <title>Complete genome sequence of Corynebacterium ureicelerivorans DSM 45051, a lipophilic and urea-splitting isolate from a blood culture of a septicaemia patient.</title>
        <authorList>
            <person name="Tippelt A."/>
            <person name="Albersmeier A."/>
            <person name="Brinkrolf K."/>
            <person name="Ruckert C."/>
            <person name="Tauch A."/>
        </authorList>
    </citation>
    <scope>NUCLEOTIDE SEQUENCE [LARGE SCALE GENOMIC DNA]</scope>
    <source>
        <strain evidence="1 2">IMMIB RIV-2301</strain>
    </source>
</reference>
<sequence length="76" mass="8184">MATVLRLIDEHGEVFALNVQAAAAAEAVFDGQIDTYVDSSRHDQLVQLVRNLRVVQPSVDLVLEMGAARTPAGPRA</sequence>
<gene>
    <name evidence="1" type="ORF">CUREI_08465</name>
</gene>
<dbReference type="AlphaFoldDB" id="A0A077HJV4"/>